<dbReference type="OrthoDB" id="648354at2759"/>
<evidence type="ECO:0000256" key="5">
    <source>
        <dbReference type="ARBA" id="ARBA00023242"/>
    </source>
</evidence>
<feature type="domain" description="WRKY" evidence="7">
    <location>
        <begin position="122"/>
        <end position="186"/>
    </location>
</feature>
<feature type="compositionally biased region" description="Low complexity" evidence="6">
    <location>
        <begin position="270"/>
        <end position="283"/>
    </location>
</feature>
<dbReference type="EMBL" id="CAJGYO010000005">
    <property type="protein sequence ID" value="CAD6229327.1"/>
    <property type="molecule type" value="Genomic_DNA"/>
</dbReference>
<evidence type="ECO:0000259" key="7">
    <source>
        <dbReference type="PROSITE" id="PS50811"/>
    </source>
</evidence>
<evidence type="ECO:0000256" key="1">
    <source>
        <dbReference type="ARBA" id="ARBA00004123"/>
    </source>
</evidence>
<dbReference type="GO" id="GO:0005634">
    <property type="term" value="C:nucleus"/>
    <property type="evidence" value="ECO:0007669"/>
    <property type="project" value="UniProtKB-SubCell"/>
</dbReference>
<evidence type="ECO:0000256" key="3">
    <source>
        <dbReference type="ARBA" id="ARBA00023125"/>
    </source>
</evidence>
<evidence type="ECO:0000256" key="6">
    <source>
        <dbReference type="SAM" id="MobiDB-lite"/>
    </source>
</evidence>
<comment type="caution">
    <text evidence="8">The sequence shown here is derived from an EMBL/GenBank/DDBJ whole genome shotgun (WGS) entry which is preliminary data.</text>
</comment>
<dbReference type="Gene3D" id="2.20.25.80">
    <property type="entry name" value="WRKY domain"/>
    <property type="match status" value="1"/>
</dbReference>
<comment type="subcellular location">
    <subcellularLocation>
        <location evidence="1">Nucleus</location>
    </subcellularLocation>
</comment>
<keyword evidence="2" id="KW-0805">Transcription regulation</keyword>
<name>A0A811NQX5_9POAL</name>
<keyword evidence="9" id="KW-1185">Reference proteome</keyword>
<gene>
    <name evidence="8" type="ORF">NCGR_LOCUS19929</name>
</gene>
<feature type="region of interest" description="Disordered" evidence="6">
    <location>
        <begin position="263"/>
        <end position="288"/>
    </location>
</feature>
<organism evidence="8 9">
    <name type="scientific">Miscanthus lutarioriparius</name>
    <dbReference type="NCBI Taxonomy" id="422564"/>
    <lineage>
        <taxon>Eukaryota</taxon>
        <taxon>Viridiplantae</taxon>
        <taxon>Streptophyta</taxon>
        <taxon>Embryophyta</taxon>
        <taxon>Tracheophyta</taxon>
        <taxon>Spermatophyta</taxon>
        <taxon>Magnoliopsida</taxon>
        <taxon>Liliopsida</taxon>
        <taxon>Poales</taxon>
        <taxon>Poaceae</taxon>
        <taxon>PACMAD clade</taxon>
        <taxon>Panicoideae</taxon>
        <taxon>Andropogonodae</taxon>
        <taxon>Andropogoneae</taxon>
        <taxon>Saccharinae</taxon>
        <taxon>Miscanthus</taxon>
    </lineage>
</organism>
<dbReference type="PROSITE" id="PS50811">
    <property type="entry name" value="WRKY"/>
    <property type="match status" value="1"/>
</dbReference>
<dbReference type="GO" id="GO:0043565">
    <property type="term" value="F:sequence-specific DNA binding"/>
    <property type="evidence" value="ECO:0007669"/>
    <property type="project" value="InterPro"/>
</dbReference>
<accession>A0A811NQX5</accession>
<keyword evidence="3" id="KW-0238">DNA-binding</keyword>
<dbReference type="InterPro" id="IPR036576">
    <property type="entry name" value="WRKY_dom_sf"/>
</dbReference>
<keyword evidence="4" id="KW-0804">Transcription</keyword>
<dbReference type="PANTHER" id="PTHR31282">
    <property type="entry name" value="WRKY TRANSCRIPTION FACTOR 21-RELATED"/>
    <property type="match status" value="1"/>
</dbReference>
<evidence type="ECO:0000313" key="9">
    <source>
        <dbReference type="Proteomes" id="UP000604825"/>
    </source>
</evidence>
<proteinExistence type="predicted"/>
<evidence type="ECO:0000256" key="4">
    <source>
        <dbReference type="ARBA" id="ARBA00023163"/>
    </source>
</evidence>
<dbReference type="Pfam" id="PF03106">
    <property type="entry name" value="WRKY"/>
    <property type="match status" value="1"/>
</dbReference>
<sequence>MAFDHDAKLFDVLANGYHLNTQLQALLGGRPLDSLGQQEAMAFSQELSRVFKVSMSMLNSNTVTRVRTAPEIRTGNSSGVIIQAAKKDKRARSDSGEVVTPVKKSREDGVTRKEITASPYKDGYEWRKYGQKNIQNCNFVRYYFRCSRDRRCEAKKKVQQQDGSRGQLSPPMFEVTYVNEHTCHVLRAIANGGAARMAASPRTTNRPYRVLGVVDTARDDGGVLFDDLSSSFPRIGAGGSAQENETIVSCLADVIRGAAPSPLPSPWPPAAEAGASDPAAASSYVPPPMQASARHSASVGVADDGGAMTTMMIDDTDFCWDPSPFCAVGEADQDQLMMDHRDMHVDAARLADTEWPRHTSAGAWR</sequence>
<dbReference type="InterPro" id="IPR044810">
    <property type="entry name" value="WRKY_plant"/>
</dbReference>
<dbReference type="SMART" id="SM00774">
    <property type="entry name" value="WRKY"/>
    <property type="match status" value="1"/>
</dbReference>
<dbReference type="SUPFAM" id="SSF118290">
    <property type="entry name" value="WRKY DNA-binding domain"/>
    <property type="match status" value="1"/>
</dbReference>
<evidence type="ECO:0000313" key="8">
    <source>
        <dbReference type="EMBL" id="CAD6229327.1"/>
    </source>
</evidence>
<dbReference type="AlphaFoldDB" id="A0A811NQX5"/>
<protein>
    <recommendedName>
        <fullName evidence="7">WRKY domain-containing protein</fullName>
    </recommendedName>
</protein>
<evidence type="ECO:0000256" key="2">
    <source>
        <dbReference type="ARBA" id="ARBA00023015"/>
    </source>
</evidence>
<dbReference type="InterPro" id="IPR003657">
    <property type="entry name" value="WRKY_dom"/>
</dbReference>
<dbReference type="GO" id="GO:0003700">
    <property type="term" value="F:DNA-binding transcription factor activity"/>
    <property type="evidence" value="ECO:0007669"/>
    <property type="project" value="InterPro"/>
</dbReference>
<reference evidence="8" key="1">
    <citation type="submission" date="2020-10" db="EMBL/GenBank/DDBJ databases">
        <authorList>
            <person name="Han B."/>
            <person name="Lu T."/>
            <person name="Zhao Q."/>
            <person name="Huang X."/>
            <person name="Zhao Y."/>
        </authorList>
    </citation>
    <scope>NUCLEOTIDE SEQUENCE</scope>
</reference>
<keyword evidence="5" id="KW-0539">Nucleus</keyword>
<dbReference type="Proteomes" id="UP000604825">
    <property type="component" value="Unassembled WGS sequence"/>
</dbReference>